<organism evidence="1 2">
    <name type="scientific">Chaetomidium leptoderma</name>
    <dbReference type="NCBI Taxonomy" id="669021"/>
    <lineage>
        <taxon>Eukaryota</taxon>
        <taxon>Fungi</taxon>
        <taxon>Dikarya</taxon>
        <taxon>Ascomycota</taxon>
        <taxon>Pezizomycotina</taxon>
        <taxon>Sordariomycetes</taxon>
        <taxon>Sordariomycetidae</taxon>
        <taxon>Sordariales</taxon>
        <taxon>Chaetomiaceae</taxon>
        <taxon>Chaetomidium</taxon>
    </lineage>
</organism>
<keyword evidence="2" id="KW-1185">Reference proteome</keyword>
<name>A0AAN6VD90_9PEZI</name>
<reference evidence="1" key="2">
    <citation type="submission" date="2023-05" db="EMBL/GenBank/DDBJ databases">
        <authorList>
            <consortium name="Lawrence Berkeley National Laboratory"/>
            <person name="Steindorff A."/>
            <person name="Hensen N."/>
            <person name="Bonometti L."/>
            <person name="Westerberg I."/>
            <person name="Brannstrom I.O."/>
            <person name="Guillou S."/>
            <person name="Cros-Aarteil S."/>
            <person name="Calhoun S."/>
            <person name="Haridas S."/>
            <person name="Kuo A."/>
            <person name="Mondo S."/>
            <person name="Pangilinan J."/>
            <person name="Riley R."/>
            <person name="Labutti K."/>
            <person name="Andreopoulos B."/>
            <person name="Lipzen A."/>
            <person name="Chen C."/>
            <person name="Yanf M."/>
            <person name="Daum C."/>
            <person name="Ng V."/>
            <person name="Clum A."/>
            <person name="Ohm R."/>
            <person name="Martin F."/>
            <person name="Silar P."/>
            <person name="Natvig D."/>
            <person name="Lalanne C."/>
            <person name="Gautier V."/>
            <person name="Ament-Velasquez S.L."/>
            <person name="Kruys A."/>
            <person name="Hutchinson M.I."/>
            <person name="Powell A.J."/>
            <person name="Barry K."/>
            <person name="Miller A.N."/>
            <person name="Grigoriev I.V."/>
            <person name="Debuchy R."/>
            <person name="Gladieux P."/>
            <person name="Thoren M.H."/>
            <person name="Johannesson H."/>
        </authorList>
    </citation>
    <scope>NUCLEOTIDE SEQUENCE</scope>
    <source>
        <strain evidence="1">CBS 538.74</strain>
    </source>
</reference>
<dbReference type="AlphaFoldDB" id="A0AAN6VD90"/>
<comment type="caution">
    <text evidence="1">The sequence shown here is derived from an EMBL/GenBank/DDBJ whole genome shotgun (WGS) entry which is preliminary data.</text>
</comment>
<evidence type="ECO:0000313" key="2">
    <source>
        <dbReference type="Proteomes" id="UP001302745"/>
    </source>
</evidence>
<protein>
    <submittedName>
        <fullName evidence="1">Uncharacterized protein</fullName>
    </submittedName>
</protein>
<reference evidence="1" key="1">
    <citation type="journal article" date="2023" name="Mol. Phylogenet. Evol.">
        <title>Genome-scale phylogeny and comparative genomics of the fungal order Sordariales.</title>
        <authorList>
            <person name="Hensen N."/>
            <person name="Bonometti L."/>
            <person name="Westerberg I."/>
            <person name="Brannstrom I.O."/>
            <person name="Guillou S."/>
            <person name="Cros-Aarteil S."/>
            <person name="Calhoun S."/>
            <person name="Haridas S."/>
            <person name="Kuo A."/>
            <person name="Mondo S."/>
            <person name="Pangilinan J."/>
            <person name="Riley R."/>
            <person name="LaButti K."/>
            <person name="Andreopoulos B."/>
            <person name="Lipzen A."/>
            <person name="Chen C."/>
            <person name="Yan M."/>
            <person name="Daum C."/>
            <person name="Ng V."/>
            <person name="Clum A."/>
            <person name="Steindorff A."/>
            <person name="Ohm R.A."/>
            <person name="Martin F."/>
            <person name="Silar P."/>
            <person name="Natvig D.O."/>
            <person name="Lalanne C."/>
            <person name="Gautier V."/>
            <person name="Ament-Velasquez S.L."/>
            <person name="Kruys A."/>
            <person name="Hutchinson M.I."/>
            <person name="Powell A.J."/>
            <person name="Barry K."/>
            <person name="Miller A.N."/>
            <person name="Grigoriev I.V."/>
            <person name="Debuchy R."/>
            <person name="Gladieux P."/>
            <person name="Hiltunen Thoren M."/>
            <person name="Johannesson H."/>
        </authorList>
    </citation>
    <scope>NUCLEOTIDE SEQUENCE</scope>
    <source>
        <strain evidence="1">CBS 538.74</strain>
    </source>
</reference>
<dbReference type="Proteomes" id="UP001302745">
    <property type="component" value="Unassembled WGS sequence"/>
</dbReference>
<gene>
    <name evidence="1" type="ORF">C8A00DRAFT_18947</name>
</gene>
<proteinExistence type="predicted"/>
<sequence length="51" mass="5386">ISTPIGKQAGVGSAEPCKQCRVCPSRDWVMAAGRRPVGEQAGIGSRPCKWC</sequence>
<accession>A0AAN6VD90</accession>
<feature type="non-terminal residue" evidence="1">
    <location>
        <position position="1"/>
    </location>
</feature>
<dbReference type="EMBL" id="MU857170">
    <property type="protein sequence ID" value="KAK4149343.1"/>
    <property type="molecule type" value="Genomic_DNA"/>
</dbReference>
<evidence type="ECO:0000313" key="1">
    <source>
        <dbReference type="EMBL" id="KAK4149343.1"/>
    </source>
</evidence>